<dbReference type="AlphaFoldDB" id="A0A9P3PQK8"/>
<evidence type="ECO:0000256" key="1">
    <source>
        <dbReference type="SAM" id="MobiDB-lite"/>
    </source>
</evidence>
<sequence>MSTSTTSPNAAAGGSNGANSGNSSSGGSSSGGSSNGGSTSSSTTTTPAQSIPSTASSTFSGFSQLSDFPSPPLRVGSYQDSTARRSTMQYSVASSTG</sequence>
<protein>
    <submittedName>
        <fullName evidence="2">Uncharacterized protein</fullName>
    </submittedName>
</protein>
<feature type="compositionally biased region" description="Low complexity" evidence="1">
    <location>
        <begin position="36"/>
        <end position="58"/>
    </location>
</feature>
<organism evidence="2 3">
    <name type="scientific">Lyophyllum shimeji</name>
    <name type="common">Hon-shimeji</name>
    <name type="synonym">Tricholoma shimeji</name>
    <dbReference type="NCBI Taxonomy" id="47721"/>
    <lineage>
        <taxon>Eukaryota</taxon>
        <taxon>Fungi</taxon>
        <taxon>Dikarya</taxon>
        <taxon>Basidiomycota</taxon>
        <taxon>Agaricomycotina</taxon>
        <taxon>Agaricomycetes</taxon>
        <taxon>Agaricomycetidae</taxon>
        <taxon>Agaricales</taxon>
        <taxon>Tricholomatineae</taxon>
        <taxon>Lyophyllaceae</taxon>
        <taxon>Lyophyllum</taxon>
    </lineage>
</organism>
<reference evidence="2" key="1">
    <citation type="submission" date="2022-07" db="EMBL/GenBank/DDBJ databases">
        <title>The genome of Lyophyllum shimeji provides insight into the initial evolution of ectomycorrhizal fungal genome.</title>
        <authorList>
            <person name="Kobayashi Y."/>
            <person name="Shibata T."/>
            <person name="Hirakawa H."/>
            <person name="Shigenobu S."/>
            <person name="Nishiyama T."/>
            <person name="Yamada A."/>
            <person name="Hasebe M."/>
            <person name="Kawaguchi M."/>
        </authorList>
    </citation>
    <scope>NUCLEOTIDE SEQUENCE</scope>
    <source>
        <strain evidence="2">AT787</strain>
    </source>
</reference>
<feature type="compositionally biased region" description="Polar residues" evidence="1">
    <location>
        <begin position="78"/>
        <end position="97"/>
    </location>
</feature>
<feature type="compositionally biased region" description="Low complexity" evidence="1">
    <location>
        <begin position="1"/>
        <end position="27"/>
    </location>
</feature>
<name>A0A9P3PQK8_LYOSH</name>
<feature type="region of interest" description="Disordered" evidence="1">
    <location>
        <begin position="1"/>
        <end position="97"/>
    </location>
</feature>
<proteinExistence type="predicted"/>
<gene>
    <name evidence="2" type="ORF">LshimejAT787_0700810</name>
</gene>
<comment type="caution">
    <text evidence="2">The sequence shown here is derived from an EMBL/GenBank/DDBJ whole genome shotgun (WGS) entry which is preliminary data.</text>
</comment>
<evidence type="ECO:0000313" key="2">
    <source>
        <dbReference type="EMBL" id="GLB39571.1"/>
    </source>
</evidence>
<keyword evidence="3" id="KW-1185">Reference proteome</keyword>
<evidence type="ECO:0000313" key="3">
    <source>
        <dbReference type="Proteomes" id="UP001063166"/>
    </source>
</evidence>
<dbReference type="EMBL" id="BRPK01000007">
    <property type="protein sequence ID" value="GLB39571.1"/>
    <property type="molecule type" value="Genomic_DNA"/>
</dbReference>
<dbReference type="Proteomes" id="UP001063166">
    <property type="component" value="Unassembled WGS sequence"/>
</dbReference>
<accession>A0A9P3PQK8</accession>